<proteinExistence type="predicted"/>
<accession>A6TMI7</accession>
<dbReference type="KEGG" id="amt:Amet_1197"/>
<dbReference type="InterPro" id="IPR016181">
    <property type="entry name" value="Acyl_CoA_acyltransferase"/>
</dbReference>
<keyword evidence="3" id="KW-1185">Reference proteome</keyword>
<dbReference type="SUPFAM" id="SSF55729">
    <property type="entry name" value="Acyl-CoA N-acyltransferases (Nat)"/>
    <property type="match status" value="1"/>
</dbReference>
<dbReference type="GO" id="GO:0016747">
    <property type="term" value="F:acyltransferase activity, transferring groups other than amino-acyl groups"/>
    <property type="evidence" value="ECO:0007669"/>
    <property type="project" value="InterPro"/>
</dbReference>
<feature type="domain" description="N-acetyltransferase" evidence="1">
    <location>
        <begin position="21"/>
        <end position="178"/>
    </location>
</feature>
<dbReference type="PROSITE" id="PS51186">
    <property type="entry name" value="GNAT"/>
    <property type="match status" value="1"/>
</dbReference>
<dbReference type="Proteomes" id="UP000001572">
    <property type="component" value="Chromosome"/>
</dbReference>
<gene>
    <name evidence="2" type="ordered locus">Amet_1197</name>
</gene>
<dbReference type="eggNOG" id="COG1670">
    <property type="taxonomic scope" value="Bacteria"/>
</dbReference>
<organism evidence="2 3">
    <name type="scientific">Alkaliphilus metalliredigens (strain QYMF)</name>
    <dbReference type="NCBI Taxonomy" id="293826"/>
    <lineage>
        <taxon>Bacteria</taxon>
        <taxon>Bacillati</taxon>
        <taxon>Bacillota</taxon>
        <taxon>Clostridia</taxon>
        <taxon>Peptostreptococcales</taxon>
        <taxon>Natronincolaceae</taxon>
        <taxon>Alkaliphilus</taxon>
    </lineage>
</organism>
<name>A6TMI7_ALKMQ</name>
<evidence type="ECO:0000313" key="2">
    <source>
        <dbReference type="EMBL" id="ABR47405.1"/>
    </source>
</evidence>
<reference evidence="3" key="1">
    <citation type="journal article" date="2016" name="Genome Announc.">
        <title>Complete genome sequence of Alkaliphilus metalliredigens strain QYMF, an alkaliphilic and metal-reducing bacterium isolated from borax-contaminated leachate ponds.</title>
        <authorList>
            <person name="Hwang C."/>
            <person name="Copeland A."/>
            <person name="Lucas S."/>
            <person name="Lapidus A."/>
            <person name="Barry K."/>
            <person name="Detter J.C."/>
            <person name="Glavina Del Rio T."/>
            <person name="Hammon N."/>
            <person name="Israni S."/>
            <person name="Dalin E."/>
            <person name="Tice H."/>
            <person name="Pitluck S."/>
            <person name="Chertkov O."/>
            <person name="Brettin T."/>
            <person name="Bruce D."/>
            <person name="Han C."/>
            <person name="Schmutz J."/>
            <person name="Larimer F."/>
            <person name="Land M.L."/>
            <person name="Hauser L."/>
            <person name="Kyrpides N."/>
            <person name="Mikhailova N."/>
            <person name="Ye Q."/>
            <person name="Zhou J."/>
            <person name="Richardson P."/>
            <person name="Fields M.W."/>
        </authorList>
    </citation>
    <scope>NUCLEOTIDE SEQUENCE [LARGE SCALE GENOMIC DNA]</scope>
    <source>
        <strain evidence="3">QYMF</strain>
    </source>
</reference>
<dbReference type="CDD" id="cd04301">
    <property type="entry name" value="NAT_SF"/>
    <property type="match status" value="1"/>
</dbReference>
<evidence type="ECO:0000259" key="1">
    <source>
        <dbReference type="PROSITE" id="PS51186"/>
    </source>
</evidence>
<dbReference type="EMBL" id="CP000724">
    <property type="protein sequence ID" value="ABR47405.1"/>
    <property type="molecule type" value="Genomic_DNA"/>
</dbReference>
<sequence length="182" mass="21720">MKLKKEGGENMAEMIIEKDDTVFYVTEPKDLEEIIEIEKVQYDSENRRFVYLWPMERHLESIDCKDELHMTIKHKETQEVIGYVILSGLTEEHDVIEFDRIALKIQGKGYGRKSVQLIKSLCFEKLGCNRLWLDVFDYNTKAFELYKSEDFIHEGTLRQCKKYNGKYHAMHLMSMLREEYFA</sequence>
<keyword evidence="2" id="KW-0808">Transferase</keyword>
<dbReference type="AlphaFoldDB" id="A6TMI7"/>
<dbReference type="PANTHER" id="PTHR43415">
    <property type="entry name" value="SPERMIDINE N(1)-ACETYLTRANSFERASE"/>
    <property type="match status" value="1"/>
</dbReference>
<dbReference type="STRING" id="293826.Amet_1197"/>
<dbReference type="PANTHER" id="PTHR43415:SF3">
    <property type="entry name" value="GNAT-FAMILY ACETYLTRANSFERASE"/>
    <property type="match status" value="1"/>
</dbReference>
<evidence type="ECO:0000313" key="3">
    <source>
        <dbReference type="Proteomes" id="UP000001572"/>
    </source>
</evidence>
<dbReference type="InterPro" id="IPR000182">
    <property type="entry name" value="GNAT_dom"/>
</dbReference>
<dbReference type="HOGENOM" id="CLU_013985_3_2_9"/>
<protein>
    <submittedName>
        <fullName evidence="2">GCN5-related N-acetyltransferase</fullName>
    </submittedName>
</protein>
<dbReference type="Pfam" id="PF00583">
    <property type="entry name" value="Acetyltransf_1"/>
    <property type="match status" value="1"/>
</dbReference>
<dbReference type="Gene3D" id="3.40.630.30">
    <property type="match status" value="1"/>
</dbReference>